<reference evidence="1" key="1">
    <citation type="submission" date="2010-02" db="EMBL/GenBank/DDBJ databases">
        <title>Sequencing and annotation of the Blastocystis hominis genome.</title>
        <authorList>
            <person name="Wincker P."/>
        </authorList>
    </citation>
    <scope>NUCLEOTIDE SEQUENCE</scope>
    <source>
        <strain evidence="1">Singapore isolate B</strain>
    </source>
</reference>
<keyword evidence="2" id="KW-1185">Reference proteome</keyword>
<protein>
    <submittedName>
        <fullName evidence="1">Uncharacterized protein</fullName>
    </submittedName>
</protein>
<name>D8M5F4_BLAHO</name>
<accession>D8M5F4</accession>
<dbReference type="InParanoid" id="D8M5F4"/>
<gene>
    <name evidence="1" type="ORF">GSBLH_T00003188001</name>
</gene>
<proteinExistence type="predicted"/>
<dbReference type="Proteomes" id="UP000008312">
    <property type="component" value="Unassembled WGS sequence"/>
</dbReference>
<evidence type="ECO:0000313" key="1">
    <source>
        <dbReference type="EMBL" id="CBK23293.2"/>
    </source>
</evidence>
<dbReference type="EMBL" id="FN668659">
    <property type="protein sequence ID" value="CBK23293.2"/>
    <property type="molecule type" value="Genomic_DNA"/>
</dbReference>
<organism evidence="1">
    <name type="scientific">Blastocystis hominis</name>
    <dbReference type="NCBI Taxonomy" id="12968"/>
    <lineage>
        <taxon>Eukaryota</taxon>
        <taxon>Sar</taxon>
        <taxon>Stramenopiles</taxon>
        <taxon>Bigyra</taxon>
        <taxon>Opalozoa</taxon>
        <taxon>Opalinata</taxon>
        <taxon>Blastocystidae</taxon>
        <taxon>Blastocystis</taxon>
    </lineage>
</organism>
<dbReference type="RefSeq" id="XP_012897341.1">
    <property type="nucleotide sequence ID" value="XM_013041887.1"/>
</dbReference>
<dbReference type="AlphaFoldDB" id="D8M5F4"/>
<sequence>MIIFNTKRLFSVTDSVTASTSVNLKLVSLPKLTIFRCRLNNFVTTTNIFLYGIPKASLKIVNQAETNQSFMDASEVSGEFSENPAFVEAIQNRYNIFHPTEASSP</sequence>
<dbReference type="GeneID" id="24920299"/>
<evidence type="ECO:0000313" key="2">
    <source>
        <dbReference type="Proteomes" id="UP000008312"/>
    </source>
</evidence>